<evidence type="ECO:0000313" key="2">
    <source>
        <dbReference type="EMBL" id="MXR56538.1"/>
    </source>
</evidence>
<name>A0AAW9XDV9_MESFC</name>
<reference evidence="2" key="1">
    <citation type="submission" date="2018-07" db="EMBL/GenBank/DDBJ databases">
        <title>Genetic characterization of Mycoplasma hyopneumoniae, M. hyorhinis and M. flocculare isolates through whole genome sequencing analysis: comparative analysis of sequence types and putative genes involved in virulence.</title>
        <authorList>
            <person name="Fourour S."/>
            <person name="Lucas P."/>
            <person name="Touzain F."/>
            <person name="Tocqueville V."/>
            <person name="Kempf I."/>
            <person name="Marois-Crehan C."/>
        </authorList>
    </citation>
    <scope>NUCLEOTIDE SEQUENCE</scope>
    <source>
        <strain evidence="2">MF22</strain>
    </source>
</reference>
<comment type="caution">
    <text evidence="2">The sequence shown here is derived from an EMBL/GenBank/DDBJ whole genome shotgun (WGS) entry which is preliminary data.</text>
</comment>
<accession>A0AAW9XDV9</accession>
<evidence type="ECO:0000256" key="1">
    <source>
        <dbReference type="SAM" id="Phobius"/>
    </source>
</evidence>
<protein>
    <submittedName>
        <fullName evidence="2">Uncharacterized protein</fullName>
    </submittedName>
</protein>
<keyword evidence="1" id="KW-1133">Transmembrane helix</keyword>
<dbReference type="EMBL" id="QQRD01000001">
    <property type="protein sequence ID" value="MXR56538.1"/>
    <property type="molecule type" value="Genomic_DNA"/>
</dbReference>
<feature type="transmembrane region" description="Helical" evidence="1">
    <location>
        <begin position="59"/>
        <end position="83"/>
    </location>
</feature>
<dbReference type="Proteomes" id="UP001193441">
    <property type="component" value="Unassembled WGS sequence"/>
</dbReference>
<evidence type="ECO:0000313" key="3">
    <source>
        <dbReference type="Proteomes" id="UP001193441"/>
    </source>
</evidence>
<keyword evidence="1" id="KW-0812">Transmembrane</keyword>
<dbReference type="RefSeq" id="WP_160583709.1">
    <property type="nucleotide sequence ID" value="NZ_QQRD01000001.1"/>
</dbReference>
<sequence>MDFESYKRTSVPKIVQIKKVNKIFLVLAIIFLIFFIALLIFYLVKQNDDGLVNDFIDSTWLAISLLCFVISVTFFVSFGIGIYKIKAMKQVEKDIENQLKEL</sequence>
<proteinExistence type="predicted"/>
<feature type="transmembrane region" description="Helical" evidence="1">
    <location>
        <begin position="23"/>
        <end position="44"/>
    </location>
</feature>
<organism evidence="2 3">
    <name type="scientific">Mesomycoplasma flocculare</name>
    <name type="common">Mycoplasma flocculare</name>
    <dbReference type="NCBI Taxonomy" id="2128"/>
    <lineage>
        <taxon>Bacteria</taxon>
        <taxon>Bacillati</taxon>
        <taxon>Mycoplasmatota</taxon>
        <taxon>Mycoplasmoidales</taxon>
        <taxon>Metamycoplasmataceae</taxon>
        <taxon>Mesomycoplasma</taxon>
    </lineage>
</organism>
<dbReference type="AlphaFoldDB" id="A0AAW9XDV9"/>
<gene>
    <name evidence="2" type="ORF">DR094_00815</name>
</gene>
<keyword evidence="1" id="KW-0472">Membrane</keyword>